<name>A0A4Y8WUL4_9MICC</name>
<reference evidence="1 2" key="1">
    <citation type="submission" date="2020-08" db="EMBL/GenBank/DDBJ databases">
        <title>Sequencing the genomes of 1000 actinobacteria strains.</title>
        <authorList>
            <person name="Klenk H.-P."/>
        </authorList>
    </citation>
    <scope>NUCLEOTIDE SEQUENCE [LARGE SCALE GENOMIC DNA]</scope>
    <source>
        <strain evidence="1 2">DSM 19079</strain>
    </source>
</reference>
<dbReference type="InterPro" id="IPR021309">
    <property type="entry name" value="YgaP-like_TM"/>
</dbReference>
<dbReference type="SUPFAM" id="SSF52821">
    <property type="entry name" value="Rhodanese/Cell cycle control phosphatase"/>
    <property type="match status" value="1"/>
</dbReference>
<dbReference type="GO" id="GO:0016740">
    <property type="term" value="F:transferase activity"/>
    <property type="evidence" value="ECO:0007669"/>
    <property type="project" value="UniProtKB-KW"/>
</dbReference>
<dbReference type="AlphaFoldDB" id="A0A4Y8WUL4"/>
<dbReference type="Gene3D" id="6.10.140.1340">
    <property type="match status" value="1"/>
</dbReference>
<evidence type="ECO:0000313" key="1">
    <source>
        <dbReference type="EMBL" id="MBB4881693.1"/>
    </source>
</evidence>
<accession>A0A4Y8WUL4</accession>
<dbReference type="OrthoDB" id="9800872at2"/>
<dbReference type="InterPro" id="IPR036873">
    <property type="entry name" value="Rhodanese-like_dom_sf"/>
</dbReference>
<dbReference type="RefSeq" id="WP_135030888.1">
    <property type="nucleotide sequence ID" value="NZ_BMLA01000012.1"/>
</dbReference>
<dbReference type="EMBL" id="JACHMC010000001">
    <property type="protein sequence ID" value="MBB4881693.1"/>
    <property type="molecule type" value="Genomic_DNA"/>
</dbReference>
<keyword evidence="1" id="KW-0808">Transferase</keyword>
<evidence type="ECO:0000313" key="2">
    <source>
        <dbReference type="Proteomes" id="UP000560081"/>
    </source>
</evidence>
<dbReference type="SMART" id="SM00450">
    <property type="entry name" value="RHOD"/>
    <property type="match status" value="1"/>
</dbReference>
<organism evidence="1 2">
    <name type="scientific">Micrococcus flavus</name>
    <dbReference type="NCBI Taxonomy" id="384602"/>
    <lineage>
        <taxon>Bacteria</taxon>
        <taxon>Bacillati</taxon>
        <taxon>Actinomycetota</taxon>
        <taxon>Actinomycetes</taxon>
        <taxon>Micrococcales</taxon>
        <taxon>Micrococcaceae</taxon>
        <taxon>Micrococcus</taxon>
    </lineage>
</organism>
<dbReference type="Proteomes" id="UP000560081">
    <property type="component" value="Unassembled WGS sequence"/>
</dbReference>
<dbReference type="InterPro" id="IPR050229">
    <property type="entry name" value="GlpE_sulfurtransferase"/>
</dbReference>
<dbReference type="PANTHER" id="PTHR43031:SF1">
    <property type="entry name" value="PYRIDINE NUCLEOTIDE-DISULPHIDE OXIDOREDUCTASE"/>
    <property type="match status" value="1"/>
</dbReference>
<sequence>MSITLTPVAPRDLKAELAARPDAVVLDVRTPAEFEAEHIAGSYNVPLDLLQEHADEVAARLDGTAVLVCQSGNRAGTAQDRLAQAGFTSARVLQGGISAYAEAGGEVVRSGQRWSMDRQVRMTAGSIALAGAVASQLGSKRFGLIPAAIGAGLSFSAVSNTCAMASVLSKMPWNRPAQERTADDVIGHIPAGTAKRS</sequence>
<gene>
    <name evidence="1" type="ORF">BJ976_000044</name>
</gene>
<dbReference type="Pfam" id="PF00581">
    <property type="entry name" value="Rhodanese"/>
    <property type="match status" value="1"/>
</dbReference>
<keyword evidence="2" id="KW-1185">Reference proteome</keyword>
<dbReference type="PROSITE" id="PS50206">
    <property type="entry name" value="RHODANESE_3"/>
    <property type="match status" value="1"/>
</dbReference>
<dbReference type="PANTHER" id="PTHR43031">
    <property type="entry name" value="FAD-DEPENDENT OXIDOREDUCTASE"/>
    <property type="match status" value="1"/>
</dbReference>
<protein>
    <submittedName>
        <fullName evidence="1">Rhodanese-related sulfurtransferase</fullName>
    </submittedName>
</protein>
<dbReference type="InterPro" id="IPR001763">
    <property type="entry name" value="Rhodanese-like_dom"/>
</dbReference>
<dbReference type="Gene3D" id="3.40.250.10">
    <property type="entry name" value="Rhodanese-like domain"/>
    <property type="match status" value="1"/>
</dbReference>
<dbReference type="CDD" id="cd00158">
    <property type="entry name" value="RHOD"/>
    <property type="match status" value="1"/>
</dbReference>
<comment type="caution">
    <text evidence="1">The sequence shown here is derived from an EMBL/GenBank/DDBJ whole genome shotgun (WGS) entry which is preliminary data.</text>
</comment>
<dbReference type="Pfam" id="PF11127">
    <property type="entry name" value="YgaP-like_TM"/>
    <property type="match status" value="1"/>
</dbReference>
<proteinExistence type="predicted"/>